<evidence type="ECO:0000313" key="8">
    <source>
        <dbReference type="Proteomes" id="UP000027037"/>
    </source>
</evidence>
<dbReference type="Proteomes" id="UP000027037">
    <property type="component" value="Unassembled WGS sequence"/>
</dbReference>
<dbReference type="InterPro" id="IPR036736">
    <property type="entry name" value="ACP-like_sf"/>
</dbReference>
<dbReference type="InterPro" id="IPR003965">
    <property type="entry name" value="Fatty_acid_synthase"/>
</dbReference>
<keyword evidence="8" id="KW-1185">Reference proteome</keyword>
<feature type="compositionally biased region" description="Polar residues" evidence="4">
    <location>
        <begin position="965"/>
        <end position="994"/>
    </location>
</feature>
<organism evidence="7 8">
    <name type="scientific">Hyphomonas beringensis</name>
    <dbReference type="NCBI Taxonomy" id="1280946"/>
    <lineage>
        <taxon>Bacteria</taxon>
        <taxon>Pseudomonadati</taxon>
        <taxon>Pseudomonadota</taxon>
        <taxon>Alphaproteobacteria</taxon>
        <taxon>Hyphomonadales</taxon>
        <taxon>Hyphomonadaceae</taxon>
        <taxon>Hyphomonas</taxon>
    </lineage>
</organism>
<feature type="compositionally biased region" description="Low complexity" evidence="4">
    <location>
        <begin position="1077"/>
        <end position="1091"/>
    </location>
</feature>
<evidence type="ECO:0008006" key="9">
    <source>
        <dbReference type="Google" id="ProtNLM"/>
    </source>
</evidence>
<evidence type="ECO:0000256" key="2">
    <source>
        <dbReference type="ARBA" id="ARBA00022553"/>
    </source>
</evidence>
<proteinExistence type="predicted"/>
<dbReference type="SMART" id="SM00825">
    <property type="entry name" value="PKS_KS"/>
    <property type="match status" value="1"/>
</dbReference>
<dbReference type="Gene3D" id="3.30.70.250">
    <property type="entry name" value="Malonyl-CoA ACP transacylase, ACP-binding"/>
    <property type="match status" value="1"/>
</dbReference>
<feature type="domain" description="Carrier" evidence="5">
    <location>
        <begin position="1114"/>
        <end position="1191"/>
    </location>
</feature>
<dbReference type="GO" id="GO:0004315">
    <property type="term" value="F:3-oxoacyl-[acyl-carrier-protein] synthase activity"/>
    <property type="evidence" value="ECO:0007669"/>
    <property type="project" value="InterPro"/>
</dbReference>
<dbReference type="PANTHER" id="PTHR43074:SF1">
    <property type="entry name" value="BETA-KETOACYL SYNTHASE FAMILY PROTEIN-RELATED"/>
    <property type="match status" value="1"/>
</dbReference>
<dbReference type="InterPro" id="IPR016035">
    <property type="entry name" value="Acyl_Trfase/lysoPLipase"/>
</dbReference>
<dbReference type="InterPro" id="IPR009081">
    <property type="entry name" value="PP-bd_ACP"/>
</dbReference>
<dbReference type="PROSITE" id="PS00012">
    <property type="entry name" value="PHOSPHOPANTETHEINE"/>
    <property type="match status" value="2"/>
</dbReference>
<dbReference type="InterPro" id="IPR032821">
    <property type="entry name" value="PKS_assoc"/>
</dbReference>
<dbReference type="Pfam" id="PF00698">
    <property type="entry name" value="Acyl_transf_1"/>
    <property type="match status" value="1"/>
</dbReference>
<feature type="compositionally biased region" description="Pro residues" evidence="4">
    <location>
        <begin position="1038"/>
        <end position="1061"/>
    </location>
</feature>
<dbReference type="Pfam" id="PF02801">
    <property type="entry name" value="Ketoacyl-synt_C"/>
    <property type="match status" value="1"/>
</dbReference>
<keyword evidence="2" id="KW-0597">Phosphoprotein</keyword>
<dbReference type="GO" id="GO:0005835">
    <property type="term" value="C:fatty acid synthase complex"/>
    <property type="evidence" value="ECO:0007669"/>
    <property type="project" value="InterPro"/>
</dbReference>
<feature type="region of interest" description="Disordered" evidence="4">
    <location>
        <begin position="1194"/>
        <end position="1219"/>
    </location>
</feature>
<evidence type="ECO:0000313" key="7">
    <source>
        <dbReference type="EMBL" id="KCZ50501.1"/>
    </source>
</evidence>
<dbReference type="InterPro" id="IPR018201">
    <property type="entry name" value="Ketoacyl_synth_AS"/>
</dbReference>
<reference evidence="7 8" key="1">
    <citation type="journal article" date="2014" name="Antonie Van Leeuwenhoek">
        <title>Hyphomonas beringensis sp. nov. and Hyphomonas chukchiensis sp. nov., isolated from surface seawater of the Bering Sea and Chukchi Sea.</title>
        <authorList>
            <person name="Li C."/>
            <person name="Lai Q."/>
            <person name="Li G."/>
            <person name="Dong C."/>
            <person name="Wang J."/>
            <person name="Liao Y."/>
            <person name="Shao Z."/>
        </authorList>
    </citation>
    <scope>NUCLEOTIDE SEQUENCE [LARGE SCALE GENOMIC DNA]</scope>
    <source>
        <strain evidence="7 8">25B14_1</strain>
    </source>
</reference>
<dbReference type="Pfam" id="PF00550">
    <property type="entry name" value="PP-binding"/>
    <property type="match status" value="2"/>
</dbReference>
<dbReference type="InterPro" id="IPR014030">
    <property type="entry name" value="Ketoacyl_synth_N"/>
</dbReference>
<keyword evidence="3" id="KW-0808">Transferase</keyword>
<dbReference type="Gene3D" id="3.40.47.10">
    <property type="match status" value="1"/>
</dbReference>
<feature type="compositionally biased region" description="Pro residues" evidence="4">
    <location>
        <begin position="1092"/>
        <end position="1101"/>
    </location>
</feature>
<name>A0A062TRN5_9PROT</name>
<dbReference type="EMBL" id="AWFF01000109">
    <property type="protein sequence ID" value="KCZ50501.1"/>
    <property type="molecule type" value="Genomic_DNA"/>
</dbReference>
<comment type="caution">
    <text evidence="7">The sequence shown here is derived from an EMBL/GenBank/DDBJ whole genome shotgun (WGS) entry which is preliminary data.</text>
</comment>
<dbReference type="PROSITE" id="PS00606">
    <property type="entry name" value="KS3_1"/>
    <property type="match status" value="1"/>
</dbReference>
<dbReference type="RefSeq" id="WP_051601765.1">
    <property type="nucleotide sequence ID" value="NZ_AWFF01000109.1"/>
</dbReference>
<accession>A0A062TRN5</accession>
<feature type="region of interest" description="Disordered" evidence="4">
    <location>
        <begin position="933"/>
        <end position="996"/>
    </location>
</feature>
<dbReference type="PRINTS" id="PR01483">
    <property type="entry name" value="FASYNTHASE"/>
</dbReference>
<dbReference type="InterPro" id="IPR016036">
    <property type="entry name" value="Malonyl_transacylase_ACP-bd"/>
</dbReference>
<dbReference type="InterPro" id="IPR006162">
    <property type="entry name" value="Ppantetheine_attach_site"/>
</dbReference>
<feature type="domain" description="Ketosynthase family 3 (KS3)" evidence="6">
    <location>
        <begin position="6"/>
        <end position="460"/>
    </location>
</feature>
<dbReference type="CDD" id="cd00833">
    <property type="entry name" value="PKS"/>
    <property type="match status" value="1"/>
</dbReference>
<dbReference type="InterPro" id="IPR001227">
    <property type="entry name" value="Ac_transferase_dom_sf"/>
</dbReference>
<dbReference type="SUPFAM" id="SSF53901">
    <property type="entry name" value="Thiolase-like"/>
    <property type="match status" value="1"/>
</dbReference>
<feature type="compositionally biased region" description="Low complexity" evidence="4">
    <location>
        <begin position="1102"/>
        <end position="1111"/>
    </location>
</feature>
<gene>
    <name evidence="7" type="ORF">HY29_06985</name>
</gene>
<dbReference type="Pfam" id="PF00109">
    <property type="entry name" value="ketoacyl-synt"/>
    <property type="match status" value="1"/>
</dbReference>
<dbReference type="Pfam" id="PF16197">
    <property type="entry name" value="KAsynt_C_assoc"/>
    <property type="match status" value="1"/>
</dbReference>
<dbReference type="InterPro" id="IPR052568">
    <property type="entry name" value="PKS-FAS_Synthase"/>
</dbReference>
<dbReference type="PANTHER" id="PTHR43074">
    <property type="entry name" value="OMEGA-3 POLYUNSATURATED FATTY ACID SYNTHASE PFAB-RELATED"/>
    <property type="match status" value="1"/>
</dbReference>
<dbReference type="Gene3D" id="3.40.366.10">
    <property type="entry name" value="Malonyl-Coenzyme A Acyl Carrier Protein, domain 2"/>
    <property type="match status" value="1"/>
</dbReference>
<evidence type="ECO:0000259" key="5">
    <source>
        <dbReference type="PROSITE" id="PS50075"/>
    </source>
</evidence>
<keyword evidence="1" id="KW-0596">Phosphopantetheine</keyword>
<dbReference type="PATRIC" id="fig|1280946.3.peg.3496"/>
<dbReference type="Gene3D" id="1.10.1200.10">
    <property type="entry name" value="ACP-like"/>
    <property type="match status" value="2"/>
</dbReference>
<dbReference type="GO" id="GO:0006633">
    <property type="term" value="P:fatty acid biosynthetic process"/>
    <property type="evidence" value="ECO:0007669"/>
    <property type="project" value="InterPro"/>
</dbReference>
<dbReference type="InterPro" id="IPR014031">
    <property type="entry name" value="Ketoacyl_synth_C"/>
</dbReference>
<dbReference type="PROSITE" id="PS50075">
    <property type="entry name" value="CARRIER"/>
    <property type="match status" value="2"/>
</dbReference>
<dbReference type="GO" id="GO:0004312">
    <property type="term" value="F:fatty acid synthase activity"/>
    <property type="evidence" value="ECO:0007669"/>
    <property type="project" value="InterPro"/>
</dbReference>
<evidence type="ECO:0000259" key="6">
    <source>
        <dbReference type="PROSITE" id="PS52004"/>
    </source>
</evidence>
<dbReference type="SUPFAM" id="SSF55048">
    <property type="entry name" value="Probable ACP-binding domain of malonyl-CoA ACP transacylase"/>
    <property type="match status" value="1"/>
</dbReference>
<feature type="compositionally biased region" description="Low complexity" evidence="4">
    <location>
        <begin position="1204"/>
        <end position="1219"/>
    </location>
</feature>
<feature type="region of interest" description="Disordered" evidence="4">
    <location>
        <begin position="1033"/>
        <end position="1111"/>
    </location>
</feature>
<dbReference type="InterPro" id="IPR020841">
    <property type="entry name" value="PKS_Beta-ketoAc_synthase_dom"/>
</dbReference>
<evidence type="ECO:0000256" key="4">
    <source>
        <dbReference type="SAM" id="MobiDB-lite"/>
    </source>
</evidence>
<protein>
    <recommendedName>
        <fullName evidence="9">Carrier domain-containing protein</fullName>
    </recommendedName>
</protein>
<sequence length="1294" mass="135846">MTCRSAIPVAIVGMGAIFPGRGDVTGFWRDIMEGRDLLSDVPASHWLIEDYYDPDPKAPDKTYGRRGGFIDPQAFDPVTFGIPPKAMQGTDSAQLLALIAAQMTLEDIERDSKGLIDRSRTSVVLGVASATELTAHMAGRLQRPAWVNAMRDAGLAEDEVQDIAGRIEAHYAEWQEATFPGLLGNVVAGRIANRLDLGGSNMVTDAACASSLAALHIALNELRLGDSDMVLTGGVDALNDILMYMCFSKTPALSPTGDCRPFSNEADGTMLGEGVGMLALKRLEDAERDGNTIHAVIRGIGASSDGKGTAIYAPVPEGQAKALKRAYEQAGYGPDAVDLVEGHGTGTRAGDKAELDGLHLVFGEGAEAPWCALGSIKSQIGHTKAAAGSASLVKMVNALSRKVLPPTIKIEEPADVIKDSKVFYLNTEPRPWVSPSKRPRRGSVSSFGFGGSNFHVTLEEYVGEQAVRPYRVLPAELFLFSAETPDALAAQIRSVCREMPEADLAMRASHTHDDFEAKAGARAAIIAESPADLVSKGAALAGQIEAGEIGTRPLKQDCAASLAPAIEGKMAFMFSGQGSQYVGMGSDLAMAFPAAREIWDRAAGHKRTGDLRLDRLAFPPTAFDQLDFGTQTQRLTEMQHAQPAIAAVALSQLALLDVLGLKADMAAGHSFGEIMALHQAGVMDIDTALTVSAERGAHMAEAASASEGAMLAVQTDAETIAGLVDKTGLSVVLANDNAPDQIVLSGAVEAIEAAQQACVAAGFKARRLPVATAFHSEIVEGAVSPFAKVLAKQKLRSPKLDVYANATASKYACKVAELPDFISGQLVQPVRFREQVEAMHRAGARIFVEIGPGSVVSGLVGNILQDKEHLTVSLDHKRRNGVNQFLAAAATLAVSGISLDFGKLFEALPPQPEKPAPSKHAVMISGANYKKPYPPETGAAGKAAPNPRNLARETAPAPRPALPEQTGSSPMTKATPPAHSNSAPGEPATSTVPATVSDRIISEMSVRHSEYMSAMTSAHTAFLSVAGQIAGVAGHQPSAPPPPPAALPAPVSAPAPAPTPSGRPNGSYMAEQPSMPVPASLPAQPAAQTTPSAPPAAPTPQPAAAQMPAPAMNGDSLGLVRSIIAEKTGYPEDMLEVDMDLEGELGVDSIKQVEILSTIRERIPALPEIDPEQLVELRTIAAIADMIDGADIGATPRPNGAGDPSTTMPAAESSPAPAGGVSADIVRALIAEKTGYPEDMLEDDMDLEGELGVDSIKQVEILSSLRDQYPDLPEVDPEELTELRTIRAIADFFR</sequence>
<dbReference type="SMART" id="SM00827">
    <property type="entry name" value="PKS_AT"/>
    <property type="match status" value="1"/>
</dbReference>
<dbReference type="PROSITE" id="PS52004">
    <property type="entry name" value="KS3_2"/>
    <property type="match status" value="1"/>
</dbReference>
<dbReference type="OrthoDB" id="9778690at2"/>
<dbReference type="SUPFAM" id="SSF52151">
    <property type="entry name" value="FabD/lysophospholipase-like"/>
    <property type="match status" value="1"/>
</dbReference>
<dbReference type="STRING" id="1280946.HY29_06985"/>
<dbReference type="InterPro" id="IPR016039">
    <property type="entry name" value="Thiolase-like"/>
</dbReference>
<feature type="domain" description="Carrier" evidence="5">
    <location>
        <begin position="1220"/>
        <end position="1294"/>
    </location>
</feature>
<evidence type="ECO:0000256" key="3">
    <source>
        <dbReference type="ARBA" id="ARBA00022679"/>
    </source>
</evidence>
<dbReference type="SUPFAM" id="SSF47336">
    <property type="entry name" value="ACP-like"/>
    <property type="match status" value="2"/>
</dbReference>
<dbReference type="eggNOG" id="COG3321">
    <property type="taxonomic scope" value="Bacteria"/>
</dbReference>
<dbReference type="InterPro" id="IPR014043">
    <property type="entry name" value="Acyl_transferase_dom"/>
</dbReference>
<evidence type="ECO:0000256" key="1">
    <source>
        <dbReference type="ARBA" id="ARBA00022450"/>
    </source>
</evidence>